<evidence type="ECO:0000256" key="1">
    <source>
        <dbReference type="ARBA" id="ARBA00007469"/>
    </source>
</evidence>
<evidence type="ECO:0000256" key="2">
    <source>
        <dbReference type="RuleBase" id="RU004328"/>
    </source>
</evidence>
<dbReference type="Gene3D" id="3.90.730.10">
    <property type="entry name" value="Ribonuclease T2-like"/>
    <property type="match status" value="1"/>
</dbReference>
<evidence type="ECO:0000256" key="3">
    <source>
        <dbReference type="SAM" id="SignalP"/>
    </source>
</evidence>
<sequence length="241" mass="26259">MIGRVAVSVALLVAPAVASAQAYRCSLPTTLTSIHPDLASASQPQRRLPIGGYTLAITWAPQYCRDHRRDPSAQFECGDGKGGGNRFGFTLHGLWPDGVGKDWPQYCTSTPLLPPALIARHLCTTPSAQLMQHEWAKHGTCIAGSDPAAYFARSSGLYAKVRYPQMDVLSRRRLTVGAFAAAMARANPGLDADMVRITATRQGWLDELWICLDKRFGYTRCPAHQGGLSPRAALKIWRGAR</sequence>
<dbReference type="PANTHER" id="PTHR11240:SF22">
    <property type="entry name" value="RIBONUCLEASE T2"/>
    <property type="match status" value="1"/>
</dbReference>
<reference evidence="4 5" key="1">
    <citation type="journal article" date="2019" name="Environ. Microbiol.">
        <title>Species interactions and distinct microbial communities in high Arctic permafrost affected cryosols are associated with the CH4 and CO2 gas fluxes.</title>
        <authorList>
            <person name="Altshuler I."/>
            <person name="Hamel J."/>
            <person name="Turney S."/>
            <person name="Magnuson E."/>
            <person name="Levesque R."/>
            <person name="Greer C."/>
            <person name="Whyte L.G."/>
        </authorList>
    </citation>
    <scope>NUCLEOTIDE SEQUENCE [LARGE SCALE GENOMIC DNA]</scope>
    <source>
        <strain evidence="4 5">S5.1</strain>
    </source>
</reference>
<dbReference type="PROSITE" id="PS00531">
    <property type="entry name" value="RNASE_T2_2"/>
    <property type="match status" value="1"/>
</dbReference>
<dbReference type="GO" id="GO:0033897">
    <property type="term" value="F:ribonuclease T2 activity"/>
    <property type="evidence" value="ECO:0007669"/>
    <property type="project" value="InterPro"/>
</dbReference>
<organism evidence="4 5">
    <name type="scientific">Sphingomonas oligophenolica</name>
    <dbReference type="NCBI Taxonomy" id="301154"/>
    <lineage>
        <taxon>Bacteria</taxon>
        <taxon>Pseudomonadati</taxon>
        <taxon>Pseudomonadota</taxon>
        <taxon>Alphaproteobacteria</taxon>
        <taxon>Sphingomonadales</taxon>
        <taxon>Sphingomonadaceae</taxon>
        <taxon>Sphingomonas</taxon>
    </lineage>
</organism>
<dbReference type="GO" id="GO:0003723">
    <property type="term" value="F:RNA binding"/>
    <property type="evidence" value="ECO:0007669"/>
    <property type="project" value="InterPro"/>
</dbReference>
<keyword evidence="5" id="KW-1185">Reference proteome</keyword>
<dbReference type="AlphaFoldDB" id="A0A502C5W1"/>
<comment type="caution">
    <text evidence="4">The sequence shown here is derived from an EMBL/GenBank/DDBJ whole genome shotgun (WGS) entry which is preliminary data.</text>
</comment>
<dbReference type="Pfam" id="PF00445">
    <property type="entry name" value="Ribonuclease_T2"/>
    <property type="match status" value="1"/>
</dbReference>
<comment type="similarity">
    <text evidence="1 2">Belongs to the RNase T2 family.</text>
</comment>
<dbReference type="EMBL" id="RCZK01000019">
    <property type="protein sequence ID" value="TPG07221.1"/>
    <property type="molecule type" value="Genomic_DNA"/>
</dbReference>
<dbReference type="RefSeq" id="WP_140872725.1">
    <property type="nucleotide sequence ID" value="NZ_RCZK01000019.1"/>
</dbReference>
<feature type="chain" id="PRO_5021253382" evidence="3">
    <location>
        <begin position="23"/>
        <end position="241"/>
    </location>
</feature>
<dbReference type="PANTHER" id="PTHR11240">
    <property type="entry name" value="RIBONUCLEASE T2"/>
    <property type="match status" value="1"/>
</dbReference>
<protein>
    <submittedName>
        <fullName evidence="4">Ribonuclease T</fullName>
    </submittedName>
</protein>
<dbReference type="InterPro" id="IPR018188">
    <property type="entry name" value="RNase_T2_His_AS_1"/>
</dbReference>
<dbReference type="InterPro" id="IPR036430">
    <property type="entry name" value="RNase_T2-like_sf"/>
</dbReference>
<gene>
    <name evidence="4" type="ORF">EAH84_14575</name>
</gene>
<proteinExistence type="inferred from homology"/>
<accession>A0A502C5W1</accession>
<feature type="signal peptide" evidence="3">
    <location>
        <begin position="1"/>
        <end position="22"/>
    </location>
</feature>
<dbReference type="GO" id="GO:0006401">
    <property type="term" value="P:RNA catabolic process"/>
    <property type="evidence" value="ECO:0007669"/>
    <property type="project" value="TreeGrafter"/>
</dbReference>
<dbReference type="PROSITE" id="PS00530">
    <property type="entry name" value="RNASE_T2_1"/>
    <property type="match status" value="1"/>
</dbReference>
<evidence type="ECO:0000313" key="4">
    <source>
        <dbReference type="EMBL" id="TPG07221.1"/>
    </source>
</evidence>
<dbReference type="SUPFAM" id="SSF55895">
    <property type="entry name" value="Ribonuclease Rh-like"/>
    <property type="match status" value="1"/>
</dbReference>
<evidence type="ECO:0000313" key="5">
    <source>
        <dbReference type="Proteomes" id="UP000318413"/>
    </source>
</evidence>
<dbReference type="OrthoDB" id="4720638at2"/>
<keyword evidence="3" id="KW-0732">Signal</keyword>
<dbReference type="Proteomes" id="UP000318413">
    <property type="component" value="Unassembled WGS sequence"/>
</dbReference>
<dbReference type="InterPro" id="IPR001568">
    <property type="entry name" value="RNase_T2-like"/>
</dbReference>
<dbReference type="InterPro" id="IPR033130">
    <property type="entry name" value="RNase_T2_His_AS_2"/>
</dbReference>
<name>A0A502C5W1_9SPHN</name>